<comment type="subcellular location">
    <subcellularLocation>
        <location evidence="1">Cell membrane</location>
        <topology evidence="1">Multi-pass membrane protein</topology>
    </subcellularLocation>
</comment>
<dbReference type="InterPro" id="IPR024962">
    <property type="entry name" value="YukD-like"/>
</dbReference>
<evidence type="ECO:0000256" key="8">
    <source>
        <dbReference type="SAM" id="Phobius"/>
    </source>
</evidence>
<dbReference type="EMBL" id="VBSB01000014">
    <property type="protein sequence ID" value="NTY62173.1"/>
    <property type="molecule type" value="Genomic_DNA"/>
</dbReference>
<evidence type="ECO:0000256" key="5">
    <source>
        <dbReference type="ARBA" id="ARBA00022989"/>
    </source>
</evidence>
<reference evidence="10 11" key="1">
    <citation type="submission" date="2019-05" db="EMBL/GenBank/DDBJ databases">
        <title>Mycolicibacterium sphagni ENV482 genome assembly.</title>
        <authorList>
            <person name="Chen W."/>
            <person name="Faulkner N.W."/>
            <person name="Hyman M.R."/>
        </authorList>
    </citation>
    <scope>NUCLEOTIDE SEQUENCE [LARGE SCALE GENOMIC DNA]</scope>
    <source>
        <strain evidence="10 11">ENV482</strain>
    </source>
</reference>
<feature type="transmembrane region" description="Helical" evidence="8">
    <location>
        <begin position="207"/>
        <end position="228"/>
    </location>
</feature>
<dbReference type="Pfam" id="PF08817">
    <property type="entry name" value="YukD"/>
    <property type="match status" value="1"/>
</dbReference>
<feature type="domain" description="EccD-like transmembrane" evidence="9">
    <location>
        <begin position="157"/>
        <end position="508"/>
    </location>
</feature>
<protein>
    <submittedName>
        <fullName evidence="10">Type VII secretion integral membrane protein EccD</fullName>
    </submittedName>
</protein>
<evidence type="ECO:0000256" key="6">
    <source>
        <dbReference type="ARBA" id="ARBA00023136"/>
    </source>
</evidence>
<evidence type="ECO:0000256" key="3">
    <source>
        <dbReference type="ARBA" id="ARBA00022475"/>
    </source>
</evidence>
<evidence type="ECO:0000256" key="2">
    <source>
        <dbReference type="ARBA" id="ARBA00006162"/>
    </source>
</evidence>
<dbReference type="NCBIfam" id="TIGR03920">
    <property type="entry name" value="T7SS_EccD"/>
    <property type="match status" value="1"/>
</dbReference>
<keyword evidence="11" id="KW-1185">Reference proteome</keyword>
<feature type="region of interest" description="Disordered" evidence="7">
    <location>
        <begin position="1"/>
        <end position="21"/>
    </location>
</feature>
<accession>A0ABX2K4Z3</accession>
<dbReference type="Pfam" id="PF19053">
    <property type="entry name" value="EccD"/>
    <property type="match status" value="1"/>
</dbReference>
<evidence type="ECO:0000256" key="4">
    <source>
        <dbReference type="ARBA" id="ARBA00022692"/>
    </source>
</evidence>
<evidence type="ECO:0000256" key="1">
    <source>
        <dbReference type="ARBA" id="ARBA00004651"/>
    </source>
</evidence>
<sequence length="509" mass="51688">MSIDGNGSSGAGSGSAGGAGGSDTAIRTLRAAVLVGATQTDLVLPTEVPIGSLMFDVIHVLGDKLHDQGKDVSVFRTGKTPGRWTFGEVGAPPMPSTKTLSELGVEDGTRLVLLRALSSEEYQPLVDDVTDAVSMITDARFKAWDPAMSRLVGGAIAVIGFVAVAVLIGLYALAERSVWVPPAVAVVAAAVVLGAAWLAGERFENPTLATALVLGAYPLAGVGAAAIVPGGWGAFHAVLGAGALVAVAVVSAAVLGRAVTLAAAVITVGVIVLAAALVRGLWSTGYVAVGAGVALGALLALFSAPKLSLMAARVPLPPVPTLGVGFNEPDKSPRFIVAGAGGAQQYKAPGAEAFEKRAAAANEYLTGIVIGAALLLVAGTALAAQPGHRRYWMAFAFSVLVAGVILRRARTGADRRQAAVLLGTGAIIVAATLVRLALADGRLWVVLVVTAGLLLAAGTILVAGVVLPDMRFNEVQRRIGELLEVAMIAVLPILAVWIMDVYGALRGIR</sequence>
<keyword evidence="5 8" id="KW-1133">Transmembrane helix</keyword>
<evidence type="ECO:0000313" key="11">
    <source>
        <dbReference type="Proteomes" id="UP000708347"/>
    </source>
</evidence>
<evidence type="ECO:0000313" key="10">
    <source>
        <dbReference type="EMBL" id="NTY62173.1"/>
    </source>
</evidence>
<feature type="transmembrane region" description="Helical" evidence="8">
    <location>
        <begin position="261"/>
        <end position="278"/>
    </location>
</feature>
<feature type="compositionally biased region" description="Gly residues" evidence="7">
    <location>
        <begin position="7"/>
        <end position="21"/>
    </location>
</feature>
<comment type="caution">
    <text evidence="10">The sequence shown here is derived from an EMBL/GenBank/DDBJ whole genome shotgun (WGS) entry which is preliminary data.</text>
</comment>
<keyword evidence="6 8" id="KW-0472">Membrane</keyword>
<feature type="transmembrane region" description="Helical" evidence="8">
    <location>
        <begin position="479"/>
        <end position="499"/>
    </location>
</feature>
<evidence type="ECO:0000259" key="9">
    <source>
        <dbReference type="Pfam" id="PF19053"/>
    </source>
</evidence>
<feature type="transmembrane region" description="Helical" evidence="8">
    <location>
        <begin position="284"/>
        <end position="304"/>
    </location>
</feature>
<dbReference type="Gene3D" id="3.10.20.90">
    <property type="entry name" value="Phosphatidylinositol 3-kinase Catalytic Subunit, Chain A, domain 1"/>
    <property type="match status" value="1"/>
</dbReference>
<feature type="transmembrane region" description="Helical" evidence="8">
    <location>
        <begin position="390"/>
        <end position="406"/>
    </location>
</feature>
<feature type="transmembrane region" description="Helical" evidence="8">
    <location>
        <begin position="364"/>
        <end position="384"/>
    </location>
</feature>
<dbReference type="RefSeq" id="WP_174399901.1">
    <property type="nucleotide sequence ID" value="NZ_VBSB01000014.1"/>
</dbReference>
<feature type="transmembrane region" description="Helical" evidence="8">
    <location>
        <begin position="151"/>
        <end position="173"/>
    </location>
</feature>
<keyword evidence="4 8" id="KW-0812">Transmembrane</keyword>
<dbReference type="InterPro" id="IPR044049">
    <property type="entry name" value="EccD_transm"/>
</dbReference>
<dbReference type="PIRSF" id="PIRSF017804">
    <property type="entry name" value="Secretion_EccD1"/>
    <property type="match status" value="1"/>
</dbReference>
<feature type="transmembrane region" description="Helical" evidence="8">
    <location>
        <begin position="234"/>
        <end position="254"/>
    </location>
</feature>
<comment type="similarity">
    <text evidence="2">Belongs to the EccD/Snm4 family.</text>
</comment>
<dbReference type="InterPro" id="IPR006707">
    <property type="entry name" value="T7SS_EccD"/>
</dbReference>
<organism evidence="10 11">
    <name type="scientific">Mycolicibacterium sphagni</name>
    <dbReference type="NCBI Taxonomy" id="1786"/>
    <lineage>
        <taxon>Bacteria</taxon>
        <taxon>Bacillati</taxon>
        <taxon>Actinomycetota</taxon>
        <taxon>Actinomycetes</taxon>
        <taxon>Mycobacteriales</taxon>
        <taxon>Mycobacteriaceae</taxon>
        <taxon>Mycolicibacterium</taxon>
    </lineage>
</organism>
<feature type="transmembrane region" description="Helical" evidence="8">
    <location>
        <begin position="444"/>
        <end position="467"/>
    </location>
</feature>
<evidence type="ECO:0000256" key="7">
    <source>
        <dbReference type="SAM" id="MobiDB-lite"/>
    </source>
</evidence>
<feature type="transmembrane region" description="Helical" evidence="8">
    <location>
        <begin position="179"/>
        <end position="200"/>
    </location>
</feature>
<feature type="transmembrane region" description="Helical" evidence="8">
    <location>
        <begin position="418"/>
        <end position="438"/>
    </location>
</feature>
<gene>
    <name evidence="10" type="primary">eccD</name>
    <name evidence="10" type="ORF">FEG63_21765</name>
</gene>
<name>A0ABX2K4Z3_9MYCO</name>
<keyword evidence="3" id="KW-1003">Cell membrane</keyword>
<dbReference type="Proteomes" id="UP000708347">
    <property type="component" value="Unassembled WGS sequence"/>
</dbReference>
<proteinExistence type="inferred from homology"/>